<comment type="caution">
    <text evidence="1">The sequence shown here is derived from an EMBL/GenBank/DDBJ whole genome shotgun (WGS) entry which is preliminary data.</text>
</comment>
<gene>
    <name evidence="1" type="ORF">M099_1359</name>
</gene>
<dbReference type="AlphaFoldDB" id="A0A069STP4"/>
<name>A0A069STP4_PHOVU</name>
<evidence type="ECO:0000313" key="1">
    <source>
        <dbReference type="EMBL" id="KDS55156.1"/>
    </source>
</evidence>
<protein>
    <submittedName>
        <fullName evidence="1">Uncharacterized protein</fullName>
    </submittedName>
</protein>
<organism evidence="1 2">
    <name type="scientific">Phocaeicola vulgatus str. 3975 RP4</name>
    <dbReference type="NCBI Taxonomy" id="1339352"/>
    <lineage>
        <taxon>Bacteria</taxon>
        <taxon>Pseudomonadati</taxon>
        <taxon>Bacteroidota</taxon>
        <taxon>Bacteroidia</taxon>
        <taxon>Bacteroidales</taxon>
        <taxon>Bacteroidaceae</taxon>
        <taxon>Phocaeicola</taxon>
    </lineage>
</organism>
<sequence>MAEGFHNLNPSAGMPTGRVFAEGLKLMKDFSGYSLQGIINDRIPLKKVIYVHRQSMCTSSAK</sequence>
<accession>A0A069STP4</accession>
<dbReference type="Proteomes" id="UP000027661">
    <property type="component" value="Unassembled WGS sequence"/>
</dbReference>
<evidence type="ECO:0000313" key="2">
    <source>
        <dbReference type="Proteomes" id="UP000027661"/>
    </source>
</evidence>
<proteinExistence type="predicted"/>
<reference evidence="1 2" key="1">
    <citation type="submission" date="2014-04" db="EMBL/GenBank/DDBJ databases">
        <authorList>
            <person name="Sears C."/>
            <person name="Carroll K."/>
            <person name="Sack B.R."/>
            <person name="Qadri F."/>
            <person name="Myers L.L."/>
            <person name="Chung G.-T."/>
            <person name="Escheverria P."/>
            <person name="Fraser C.M."/>
            <person name="Sadzewicz L."/>
            <person name="Shefchek K.A."/>
            <person name="Tallon L."/>
            <person name="Das S.P."/>
            <person name="Daugherty S."/>
            <person name="Mongodin E.F."/>
        </authorList>
    </citation>
    <scope>NUCLEOTIDE SEQUENCE [LARGE SCALE GENOMIC DNA]</scope>
    <source>
        <strain evidence="1 2">3975 RP4</strain>
    </source>
</reference>
<dbReference type="EMBL" id="JNHM01000014">
    <property type="protein sequence ID" value="KDS55156.1"/>
    <property type="molecule type" value="Genomic_DNA"/>
</dbReference>